<feature type="transmembrane region" description="Helical" evidence="1">
    <location>
        <begin position="224"/>
        <end position="247"/>
    </location>
</feature>
<feature type="transmembrane region" description="Helical" evidence="1">
    <location>
        <begin position="151"/>
        <end position="171"/>
    </location>
</feature>
<evidence type="ECO:0008006" key="3">
    <source>
        <dbReference type="Google" id="ProtNLM"/>
    </source>
</evidence>
<dbReference type="RefSeq" id="WP_164332232.1">
    <property type="nucleotide sequence ID" value="NZ_JAAJBE010000009.1"/>
</dbReference>
<dbReference type="AlphaFoldDB" id="A0A6G4NBQ8"/>
<protein>
    <recommendedName>
        <fullName evidence="3">Amino acid transporter</fullName>
    </recommendedName>
</protein>
<keyword evidence="1" id="KW-0812">Transmembrane</keyword>
<proteinExistence type="predicted"/>
<sequence length="252" mass="28805">MNYLTLPFFKALLKKKESKIALAFSFFPMLLIVVGLFNTNFMQLSAPVGSLSFLEFFSAVLFTQYQMTLPLVVFIYIVSTIFRDEITSGIMYLYKDISRKVILNAKLGAILLFQILYIVITFFSSLFTYYVYLVHKPYTSGRFWPSKIDDVQYTVISILGTILVFLLCLLVASLASIILTNGFTMLVGIIFALFSFIAPQLASLKYVFPNGYVNVLGHMSFNSSILLIMLLFVVYYAILYIASLYFYGRLEY</sequence>
<evidence type="ECO:0000256" key="1">
    <source>
        <dbReference type="SAM" id="Phobius"/>
    </source>
</evidence>
<keyword evidence="1" id="KW-1133">Transmembrane helix</keyword>
<evidence type="ECO:0000313" key="2">
    <source>
        <dbReference type="EMBL" id="NGG28005.1"/>
    </source>
</evidence>
<organism evidence="2">
    <name type="scientific">Streptococcus salivarius</name>
    <dbReference type="NCBI Taxonomy" id="1304"/>
    <lineage>
        <taxon>Bacteria</taxon>
        <taxon>Bacillati</taxon>
        <taxon>Bacillota</taxon>
        <taxon>Bacilli</taxon>
        <taxon>Lactobacillales</taxon>
        <taxon>Streptococcaceae</taxon>
        <taxon>Streptococcus</taxon>
    </lineage>
</organism>
<name>A0A6G4NBQ8_STRSL</name>
<accession>A0A6G4NBQ8</accession>
<reference evidence="2" key="1">
    <citation type="submission" date="2020-02" db="EMBL/GenBank/DDBJ databases">
        <title>Antibiotic resistance/susceptibility profiles of lactic acid-producing cocci isolated from the human vagina, and analysis of the genetic basis of atypical resistances.</title>
        <authorList>
            <person name="Sirichoat A."/>
            <person name="Florez A.B."/>
            <person name="Vazquez L."/>
            <person name="Buppasiri P."/>
            <person name="Panya M."/>
            <person name="Lulitanond V."/>
            <person name="Mayo B."/>
        </authorList>
    </citation>
    <scope>NUCLEOTIDE SEQUENCE</scope>
    <source>
        <strain evidence="2">VA08-2AN</strain>
    </source>
</reference>
<comment type="caution">
    <text evidence="2">The sequence shown here is derived from an EMBL/GenBank/DDBJ whole genome shotgun (WGS) entry which is preliminary data.</text>
</comment>
<gene>
    <name evidence="2" type="ORF">G5S97_05550</name>
</gene>
<keyword evidence="1" id="KW-0472">Membrane</keyword>
<feature type="transmembrane region" description="Helical" evidence="1">
    <location>
        <begin position="103"/>
        <end position="131"/>
    </location>
</feature>
<dbReference type="EMBL" id="JAAJBE010000009">
    <property type="protein sequence ID" value="NGG28005.1"/>
    <property type="molecule type" value="Genomic_DNA"/>
</dbReference>
<feature type="transmembrane region" description="Helical" evidence="1">
    <location>
        <begin position="20"/>
        <end position="37"/>
    </location>
</feature>
<feature type="transmembrane region" description="Helical" evidence="1">
    <location>
        <begin position="183"/>
        <end position="204"/>
    </location>
</feature>
<feature type="transmembrane region" description="Helical" evidence="1">
    <location>
        <begin position="57"/>
        <end position="82"/>
    </location>
</feature>